<dbReference type="PANTHER" id="PTHR30250:SF24">
    <property type="entry name" value="STAGE V SPORULATION PROTEIN B"/>
    <property type="match status" value="1"/>
</dbReference>
<dbReference type="AlphaFoldDB" id="A0A0A8WY02"/>
<reference evidence="7 8" key="1">
    <citation type="submission" date="2013-06" db="EMBL/GenBank/DDBJ databases">
        <title>Whole genome shotgun sequence of Bacillus selenatarsenatis SF-1.</title>
        <authorList>
            <person name="Kuroda M."/>
            <person name="Sei K."/>
            <person name="Yamashita M."/>
            <person name="Ike M."/>
        </authorList>
    </citation>
    <scope>NUCLEOTIDE SEQUENCE [LARGE SCALE GENOMIC DNA]</scope>
    <source>
        <strain evidence="7 8">SF-1</strain>
    </source>
</reference>
<sequence>MNTFLKGMSILVIATFLGEVVEFLVNMILARELGESGMGHYMTILPTIFLIMMLASFELPVSISKMIAEKDESYHRSMIKHAIRLAVVFTTVLLIAAAIVLPIIPVFKDYHPLLKWVVLSLIPVMTITAIARGFFMGKQDMGKIAISHFVRRAVQLILLSALFQFFEFGSETALLVAFCTLAGSELVVFLYLLHYFIMSYQRIKSVPGKHVSGPEVRKSLVEVSVPTTGLRIFHSLTHAVQPFLIKFAIVSAGFSAEMATEQFGMMAGIAMTIGFFPAFIAHSFLIILIPTVSKAYAEKEFSKLQKLLQQVMLLTLLYGLPAVTAFYFLAEPLTNTFFHSKQAAVFLQLLAPYFLFHYFTIPMQAYLIGLGLVKDAFIHSVYATVVTFSLIYLVGSRPEWGMEGVIIGMNTGSMVILLLHYLTICKKIGITWVAKSTIKDSRF</sequence>
<comment type="caution">
    <text evidence="7">The sequence shown here is derived from an EMBL/GenBank/DDBJ whole genome shotgun (WGS) entry which is preliminary data.</text>
</comment>
<dbReference type="InterPro" id="IPR024923">
    <property type="entry name" value="PG_synth_SpoVB"/>
</dbReference>
<comment type="subcellular location">
    <subcellularLocation>
        <location evidence="1">Cell membrane</location>
        <topology evidence="1">Multi-pass membrane protein</topology>
    </subcellularLocation>
</comment>
<proteinExistence type="predicted"/>
<feature type="transmembrane region" description="Helical" evidence="6">
    <location>
        <begin position="172"/>
        <end position="197"/>
    </location>
</feature>
<evidence type="ECO:0000256" key="5">
    <source>
        <dbReference type="ARBA" id="ARBA00023136"/>
    </source>
</evidence>
<dbReference type="GO" id="GO:0005886">
    <property type="term" value="C:plasma membrane"/>
    <property type="evidence" value="ECO:0007669"/>
    <property type="project" value="UniProtKB-SubCell"/>
</dbReference>
<evidence type="ECO:0000256" key="2">
    <source>
        <dbReference type="ARBA" id="ARBA00022475"/>
    </source>
</evidence>
<accession>A0A0A8WY02</accession>
<feature type="transmembrane region" description="Helical" evidence="6">
    <location>
        <begin position="266"/>
        <end position="290"/>
    </location>
</feature>
<feature type="transmembrane region" description="Helical" evidence="6">
    <location>
        <begin position="82"/>
        <end position="104"/>
    </location>
</feature>
<dbReference type="InterPro" id="IPR002528">
    <property type="entry name" value="MATE_fam"/>
</dbReference>
<dbReference type="GO" id="GO:0042910">
    <property type="term" value="F:xenobiotic transmembrane transporter activity"/>
    <property type="evidence" value="ECO:0007669"/>
    <property type="project" value="InterPro"/>
</dbReference>
<keyword evidence="4 6" id="KW-1133">Transmembrane helix</keyword>
<dbReference type="PANTHER" id="PTHR30250">
    <property type="entry name" value="PST FAMILY PREDICTED COLANIC ACID TRANSPORTER"/>
    <property type="match status" value="1"/>
</dbReference>
<dbReference type="PIRSF" id="PIRSF038958">
    <property type="entry name" value="PG_synth_SpoVB"/>
    <property type="match status" value="1"/>
</dbReference>
<gene>
    <name evidence="7" type="ORF">SAMD00020551_0658</name>
</gene>
<dbReference type="OrthoDB" id="9775950at2"/>
<feature type="transmembrane region" description="Helical" evidence="6">
    <location>
        <begin position="116"/>
        <end position="137"/>
    </location>
</feature>
<dbReference type="Proteomes" id="UP000031014">
    <property type="component" value="Unassembled WGS sequence"/>
</dbReference>
<dbReference type="RefSeq" id="WP_041964465.1">
    <property type="nucleotide sequence ID" value="NZ_BASE01000013.1"/>
</dbReference>
<keyword evidence="8" id="KW-1185">Reference proteome</keyword>
<feature type="transmembrane region" description="Helical" evidence="6">
    <location>
        <begin position="243"/>
        <end position="260"/>
    </location>
</feature>
<evidence type="ECO:0000256" key="1">
    <source>
        <dbReference type="ARBA" id="ARBA00004651"/>
    </source>
</evidence>
<keyword evidence="2" id="KW-1003">Cell membrane</keyword>
<dbReference type="InterPro" id="IPR050833">
    <property type="entry name" value="Poly_Biosynth_Transport"/>
</dbReference>
<dbReference type="EMBL" id="BASE01000013">
    <property type="protein sequence ID" value="GAM12523.1"/>
    <property type="molecule type" value="Genomic_DNA"/>
</dbReference>
<dbReference type="InterPro" id="IPR002797">
    <property type="entry name" value="Polysacc_synth"/>
</dbReference>
<feature type="transmembrane region" description="Helical" evidence="6">
    <location>
        <begin position="350"/>
        <end position="369"/>
    </location>
</feature>
<organism evidence="7 8">
    <name type="scientific">Mesobacillus selenatarsenatis (strain DSM 18680 / JCM 14380 / FERM P-15431 / SF-1)</name>
    <dbReference type="NCBI Taxonomy" id="1321606"/>
    <lineage>
        <taxon>Bacteria</taxon>
        <taxon>Bacillati</taxon>
        <taxon>Bacillota</taxon>
        <taxon>Bacilli</taxon>
        <taxon>Bacillales</taxon>
        <taxon>Bacillaceae</taxon>
        <taxon>Mesobacillus</taxon>
    </lineage>
</organism>
<dbReference type="Pfam" id="PF01943">
    <property type="entry name" value="Polysacc_synt"/>
    <property type="match status" value="1"/>
</dbReference>
<keyword evidence="5 6" id="KW-0472">Membrane</keyword>
<feature type="transmembrane region" description="Helical" evidence="6">
    <location>
        <begin position="41"/>
        <end position="61"/>
    </location>
</feature>
<feature type="transmembrane region" description="Helical" evidence="6">
    <location>
        <begin position="400"/>
        <end position="422"/>
    </location>
</feature>
<protein>
    <submittedName>
        <fullName evidence="7">Stage V sporulation protein B</fullName>
    </submittedName>
</protein>
<feature type="transmembrane region" description="Helical" evidence="6">
    <location>
        <begin position="376"/>
        <end position="394"/>
    </location>
</feature>
<evidence type="ECO:0000256" key="4">
    <source>
        <dbReference type="ARBA" id="ARBA00022989"/>
    </source>
</evidence>
<name>A0A0A8WY02_MESS1</name>
<feature type="transmembrane region" description="Helical" evidence="6">
    <location>
        <begin position="7"/>
        <end position="29"/>
    </location>
</feature>
<dbReference type="STRING" id="1321606.SAMD00020551_0658"/>
<evidence type="ECO:0000256" key="6">
    <source>
        <dbReference type="SAM" id="Phobius"/>
    </source>
</evidence>
<keyword evidence="3 6" id="KW-0812">Transmembrane</keyword>
<dbReference type="Pfam" id="PF01554">
    <property type="entry name" value="MatE"/>
    <property type="match status" value="1"/>
</dbReference>
<feature type="transmembrane region" description="Helical" evidence="6">
    <location>
        <begin position="311"/>
        <end position="330"/>
    </location>
</feature>
<evidence type="ECO:0000313" key="7">
    <source>
        <dbReference type="EMBL" id="GAM12523.1"/>
    </source>
</evidence>
<dbReference type="CDD" id="cd13124">
    <property type="entry name" value="MATE_SpoVB_like"/>
    <property type="match status" value="1"/>
</dbReference>
<evidence type="ECO:0000256" key="3">
    <source>
        <dbReference type="ARBA" id="ARBA00022692"/>
    </source>
</evidence>
<evidence type="ECO:0000313" key="8">
    <source>
        <dbReference type="Proteomes" id="UP000031014"/>
    </source>
</evidence>
<feature type="transmembrane region" description="Helical" evidence="6">
    <location>
        <begin position="149"/>
        <end position="166"/>
    </location>
</feature>
<dbReference type="GO" id="GO:0015297">
    <property type="term" value="F:antiporter activity"/>
    <property type="evidence" value="ECO:0007669"/>
    <property type="project" value="InterPro"/>
</dbReference>